<reference evidence="7" key="1">
    <citation type="submission" date="2020-10" db="EMBL/GenBank/DDBJ databases">
        <title>De novo genome project of the cellulose decomposer Thermobifida halotolerans type strain.</title>
        <authorList>
            <person name="Nagy I."/>
            <person name="Horvath B."/>
            <person name="Kukolya J."/>
            <person name="Nagy I."/>
            <person name="Orsini M."/>
        </authorList>
    </citation>
    <scope>NUCLEOTIDE SEQUENCE</scope>
    <source>
        <strain evidence="7">DSM 44931</strain>
    </source>
</reference>
<evidence type="ECO:0000313" key="8">
    <source>
        <dbReference type="Proteomes" id="UP000265719"/>
    </source>
</evidence>
<sequence>MDTPTSEPRVLDLRAFQDDMDGNSSRTESAEETSIMLSSDVLFGLNEATLTEAAEEALRNVAEEINSSSGTTIQVNGYTDDTGSDSINNPLSQKRAEAVASRLEELVTRDGITFEVSGHGSADPVGDNSTEEGRAKNRRVTVTFTK</sequence>
<evidence type="ECO:0000256" key="5">
    <source>
        <dbReference type="SAM" id="MobiDB-lite"/>
    </source>
</evidence>
<evidence type="ECO:0000256" key="1">
    <source>
        <dbReference type="ARBA" id="ARBA00004442"/>
    </source>
</evidence>
<evidence type="ECO:0000256" key="2">
    <source>
        <dbReference type="ARBA" id="ARBA00023136"/>
    </source>
</evidence>
<dbReference type="PANTHER" id="PTHR30329">
    <property type="entry name" value="STATOR ELEMENT OF FLAGELLAR MOTOR COMPLEX"/>
    <property type="match status" value="1"/>
</dbReference>
<gene>
    <name evidence="7" type="ORF">NI17_014190</name>
</gene>
<dbReference type="Pfam" id="PF00691">
    <property type="entry name" value="OmpA"/>
    <property type="match status" value="1"/>
</dbReference>
<dbReference type="InterPro" id="IPR050330">
    <property type="entry name" value="Bact_OuterMem_StrucFunc"/>
</dbReference>
<keyword evidence="3" id="KW-0998">Cell outer membrane</keyword>
<proteinExistence type="predicted"/>
<dbReference type="AlphaFoldDB" id="A0AA97M1Z1"/>
<feature type="domain" description="OmpA-like" evidence="6">
    <location>
        <begin position="30"/>
        <end position="146"/>
    </location>
</feature>
<evidence type="ECO:0000313" key="7">
    <source>
        <dbReference type="EMBL" id="UOE22059.1"/>
    </source>
</evidence>
<dbReference type="InterPro" id="IPR006664">
    <property type="entry name" value="OMP_bac"/>
</dbReference>
<dbReference type="EMBL" id="CP063196">
    <property type="protein sequence ID" value="UOE22059.1"/>
    <property type="molecule type" value="Genomic_DNA"/>
</dbReference>
<dbReference type="Proteomes" id="UP000265719">
    <property type="component" value="Chromosome"/>
</dbReference>
<name>A0AA97M1Z1_9ACTN</name>
<organism evidence="7 8">
    <name type="scientific">Thermobifida halotolerans</name>
    <dbReference type="NCBI Taxonomy" id="483545"/>
    <lineage>
        <taxon>Bacteria</taxon>
        <taxon>Bacillati</taxon>
        <taxon>Actinomycetota</taxon>
        <taxon>Actinomycetes</taxon>
        <taxon>Streptosporangiales</taxon>
        <taxon>Nocardiopsidaceae</taxon>
        <taxon>Thermobifida</taxon>
    </lineage>
</organism>
<dbReference type="PANTHER" id="PTHR30329:SF21">
    <property type="entry name" value="LIPOPROTEIN YIAD-RELATED"/>
    <property type="match status" value="1"/>
</dbReference>
<dbReference type="KEGG" id="thao:NI17_014190"/>
<protein>
    <submittedName>
        <fullName evidence="7">OmpA family protein</fullName>
    </submittedName>
</protein>
<keyword evidence="2 4" id="KW-0472">Membrane</keyword>
<dbReference type="InterPro" id="IPR036737">
    <property type="entry name" value="OmpA-like_sf"/>
</dbReference>
<dbReference type="PRINTS" id="PR01021">
    <property type="entry name" value="OMPADOMAIN"/>
</dbReference>
<evidence type="ECO:0000256" key="3">
    <source>
        <dbReference type="ARBA" id="ARBA00023237"/>
    </source>
</evidence>
<feature type="region of interest" description="Disordered" evidence="5">
    <location>
        <begin position="114"/>
        <end position="146"/>
    </location>
</feature>
<comment type="subcellular location">
    <subcellularLocation>
        <location evidence="1">Cell outer membrane</location>
    </subcellularLocation>
</comment>
<keyword evidence="8" id="KW-1185">Reference proteome</keyword>
<evidence type="ECO:0000259" key="6">
    <source>
        <dbReference type="PROSITE" id="PS51123"/>
    </source>
</evidence>
<dbReference type="GO" id="GO:0009279">
    <property type="term" value="C:cell outer membrane"/>
    <property type="evidence" value="ECO:0007669"/>
    <property type="project" value="UniProtKB-SubCell"/>
</dbReference>
<dbReference type="InterPro" id="IPR006665">
    <property type="entry name" value="OmpA-like"/>
</dbReference>
<dbReference type="CDD" id="cd07185">
    <property type="entry name" value="OmpA_C-like"/>
    <property type="match status" value="1"/>
</dbReference>
<dbReference type="PROSITE" id="PS51123">
    <property type="entry name" value="OMPA_2"/>
    <property type="match status" value="1"/>
</dbReference>
<dbReference type="SUPFAM" id="SSF103088">
    <property type="entry name" value="OmpA-like"/>
    <property type="match status" value="1"/>
</dbReference>
<evidence type="ECO:0000256" key="4">
    <source>
        <dbReference type="PROSITE-ProRule" id="PRU00473"/>
    </source>
</evidence>
<feature type="region of interest" description="Disordered" evidence="5">
    <location>
        <begin position="1"/>
        <end position="33"/>
    </location>
</feature>
<feature type="region of interest" description="Disordered" evidence="5">
    <location>
        <begin position="69"/>
        <end position="90"/>
    </location>
</feature>
<accession>A0AA97M1Z1</accession>
<dbReference type="Gene3D" id="3.30.1330.60">
    <property type="entry name" value="OmpA-like domain"/>
    <property type="match status" value="1"/>
</dbReference>